<proteinExistence type="predicted"/>
<dbReference type="STRING" id="1028.SAMN05661096_00116"/>
<gene>
    <name evidence="1" type="ORF">SAMN05661096_00116</name>
</gene>
<accession>A0A1X7I2J8</accession>
<dbReference type="EMBL" id="FXAW01000001">
    <property type="protein sequence ID" value="SMG08173.1"/>
    <property type="molecule type" value="Genomic_DNA"/>
</dbReference>
<dbReference type="Proteomes" id="UP000193804">
    <property type="component" value="Unassembled WGS sequence"/>
</dbReference>
<organism evidence="1 2">
    <name type="scientific">Marivirga sericea</name>
    <dbReference type="NCBI Taxonomy" id="1028"/>
    <lineage>
        <taxon>Bacteria</taxon>
        <taxon>Pseudomonadati</taxon>
        <taxon>Bacteroidota</taxon>
        <taxon>Cytophagia</taxon>
        <taxon>Cytophagales</taxon>
        <taxon>Marivirgaceae</taxon>
        <taxon>Marivirga</taxon>
    </lineage>
</organism>
<reference evidence="2" key="1">
    <citation type="submission" date="2017-04" db="EMBL/GenBank/DDBJ databases">
        <authorList>
            <person name="Varghese N."/>
            <person name="Submissions S."/>
        </authorList>
    </citation>
    <scope>NUCLEOTIDE SEQUENCE [LARGE SCALE GENOMIC DNA]</scope>
    <source>
        <strain evidence="2">DSM 4125</strain>
    </source>
</reference>
<evidence type="ECO:0000313" key="1">
    <source>
        <dbReference type="EMBL" id="SMG08173.1"/>
    </source>
</evidence>
<evidence type="ECO:0008006" key="3">
    <source>
        <dbReference type="Google" id="ProtNLM"/>
    </source>
</evidence>
<dbReference type="RefSeq" id="WP_085515142.1">
    <property type="nucleotide sequence ID" value="NZ_FXAW01000001.1"/>
</dbReference>
<evidence type="ECO:0000313" key="2">
    <source>
        <dbReference type="Proteomes" id="UP000193804"/>
    </source>
</evidence>
<protein>
    <recommendedName>
        <fullName evidence="3">Divalent cation tolerance protein</fullName>
    </recommendedName>
</protein>
<dbReference type="Gene3D" id="3.30.70.120">
    <property type="match status" value="1"/>
</dbReference>
<name>A0A1X7I2J8_9BACT</name>
<dbReference type="OrthoDB" id="982285at2"/>
<dbReference type="AlphaFoldDB" id="A0A1X7I2J8"/>
<keyword evidence="2" id="KW-1185">Reference proteome</keyword>
<dbReference type="InterPro" id="IPR015867">
    <property type="entry name" value="N-reg_PII/ATP_PRibTrfase_C"/>
</dbReference>
<sequence length="105" mass="12186">MVLIHIVTDNEEQAIEITDLLIEKKLILNALMIEKAKMRKRLKDGTFETHPQTLVIGKTKGLLFNDIDLLLREKYGKMMPTLYSIAIVNMDWDQADELMQETLKI</sequence>